<name>A0A381NFB5_9ZZZZ</name>
<organism evidence="1">
    <name type="scientific">marine metagenome</name>
    <dbReference type="NCBI Taxonomy" id="408172"/>
    <lineage>
        <taxon>unclassified sequences</taxon>
        <taxon>metagenomes</taxon>
        <taxon>ecological metagenomes</taxon>
    </lineage>
</organism>
<evidence type="ECO:0000313" key="1">
    <source>
        <dbReference type="EMBL" id="SUZ53280.1"/>
    </source>
</evidence>
<sequence>VQRLHKNSHRLPFKQVSHRYRQQEGLGRSSIVWRPGEASMIFGIEFTAIDAVAMSPGTPPIIFIAILGEPVMLTESYDS</sequence>
<gene>
    <name evidence="1" type="ORF">METZ01_LOCUS6134</name>
</gene>
<reference evidence="1" key="1">
    <citation type="submission" date="2018-05" db="EMBL/GenBank/DDBJ databases">
        <authorList>
            <person name="Lanie J.A."/>
            <person name="Ng W.-L."/>
            <person name="Kazmierczak K.M."/>
            <person name="Andrzejewski T.M."/>
            <person name="Davidsen T.M."/>
            <person name="Wayne K.J."/>
            <person name="Tettelin H."/>
            <person name="Glass J.I."/>
            <person name="Rusch D."/>
            <person name="Podicherti R."/>
            <person name="Tsui H.-C.T."/>
            <person name="Winkler M.E."/>
        </authorList>
    </citation>
    <scope>NUCLEOTIDE SEQUENCE</scope>
</reference>
<dbReference type="EMBL" id="UINC01000323">
    <property type="protein sequence ID" value="SUZ53280.1"/>
    <property type="molecule type" value="Genomic_DNA"/>
</dbReference>
<dbReference type="AlphaFoldDB" id="A0A381NFB5"/>
<accession>A0A381NFB5</accession>
<feature type="non-terminal residue" evidence="1">
    <location>
        <position position="79"/>
    </location>
</feature>
<proteinExistence type="predicted"/>
<protein>
    <submittedName>
        <fullName evidence="1">Uncharacterized protein</fullName>
    </submittedName>
</protein>
<feature type="non-terminal residue" evidence="1">
    <location>
        <position position="1"/>
    </location>
</feature>